<protein>
    <submittedName>
        <fullName evidence="2">Major fimbrial subunit protein (FimA)</fullName>
    </submittedName>
</protein>
<evidence type="ECO:0000256" key="1">
    <source>
        <dbReference type="SAM" id="SignalP"/>
    </source>
</evidence>
<evidence type="ECO:0000313" key="3">
    <source>
        <dbReference type="Proteomes" id="UP000190121"/>
    </source>
</evidence>
<sequence length="405" mass="45317">MLKRKSIFLLPFLVFVGWVTSCTKAKQGLDPTQQHTAVISLGINSLRSHGEDTENPGFTDPNTDPSEREDVIKELRLILFPSGGANAAMNMKFDEAGIVNGRVTFRMSELRTYDVYLLANESASGQSATDLAFLSQAGISRNQLESFANVKMVGITPEQVGSGVENYFMMTAVYKNVVFSRTLPGSGTQADPHRIDLQSQNVMQRPQIQGQNRQSAEMMRSLAKMEITLKDIVEVVIDENGNKKYSWILPYGYTPNSRLKVELLNMPKTYTLFPRKQLTDPAIVGAVQGYVFSFQGDPKEAYVVLPPNIDDASIGGILTADYKLYVYLPEYLASKTLTEQQRPGVKITYSEENVANPKSRFYPIRNAGATHYDTVLGDLDHSKDWSVFRNRFYKMKVNIQGIAFV</sequence>
<dbReference type="PROSITE" id="PS51257">
    <property type="entry name" value="PROKAR_LIPOPROTEIN"/>
    <property type="match status" value="1"/>
</dbReference>
<organism evidence="2 3">
    <name type="scientific">Porphyromonas circumdentaria</name>
    <dbReference type="NCBI Taxonomy" id="29524"/>
    <lineage>
        <taxon>Bacteria</taxon>
        <taxon>Pseudomonadati</taxon>
        <taxon>Bacteroidota</taxon>
        <taxon>Bacteroidia</taxon>
        <taxon>Bacteroidales</taxon>
        <taxon>Porphyromonadaceae</taxon>
        <taxon>Porphyromonas</taxon>
    </lineage>
</organism>
<feature type="chain" id="PRO_5012504503" evidence="1">
    <location>
        <begin position="26"/>
        <end position="405"/>
    </location>
</feature>
<gene>
    <name evidence="2" type="ORF">SAMN02745171_00582</name>
</gene>
<dbReference type="RefSeq" id="WP_078736540.1">
    <property type="nucleotide sequence ID" value="NZ_FUXE01000004.1"/>
</dbReference>
<accession>A0A1T4LYV4</accession>
<name>A0A1T4LYV4_9PORP</name>
<dbReference type="AlphaFoldDB" id="A0A1T4LYV4"/>
<evidence type="ECO:0000313" key="2">
    <source>
        <dbReference type="EMBL" id="SJZ59654.1"/>
    </source>
</evidence>
<proteinExistence type="predicted"/>
<dbReference type="Proteomes" id="UP000190121">
    <property type="component" value="Unassembled WGS sequence"/>
</dbReference>
<keyword evidence="1" id="KW-0732">Signal</keyword>
<keyword evidence="3" id="KW-1185">Reference proteome</keyword>
<feature type="signal peptide" evidence="1">
    <location>
        <begin position="1"/>
        <end position="25"/>
    </location>
</feature>
<dbReference type="EMBL" id="FUXE01000004">
    <property type="protein sequence ID" value="SJZ59654.1"/>
    <property type="molecule type" value="Genomic_DNA"/>
</dbReference>
<dbReference type="OrthoDB" id="1086396at2"/>
<reference evidence="3" key="1">
    <citation type="submission" date="2017-02" db="EMBL/GenBank/DDBJ databases">
        <authorList>
            <person name="Varghese N."/>
            <person name="Submissions S."/>
        </authorList>
    </citation>
    <scope>NUCLEOTIDE SEQUENCE [LARGE SCALE GENOMIC DNA]</scope>
    <source>
        <strain evidence="3">ATCC 51356</strain>
    </source>
</reference>